<dbReference type="Proteomes" id="UP000007755">
    <property type="component" value="Unassembled WGS sequence"/>
</dbReference>
<dbReference type="AlphaFoldDB" id="F4X448"/>
<protein>
    <submittedName>
        <fullName evidence="1">Uncharacterized protein</fullName>
    </submittedName>
</protein>
<evidence type="ECO:0000313" key="2">
    <source>
        <dbReference type="Proteomes" id="UP000007755"/>
    </source>
</evidence>
<proteinExistence type="predicted"/>
<dbReference type="OrthoDB" id="7546387at2759"/>
<dbReference type="InParanoid" id="F4X448"/>
<accession>F4X448</accession>
<keyword evidence="2" id="KW-1185">Reference proteome</keyword>
<organism evidence="2">
    <name type="scientific">Acromyrmex echinatior</name>
    <name type="common">Panamanian leafcutter ant</name>
    <name type="synonym">Acromyrmex octospinosus echinatior</name>
    <dbReference type="NCBI Taxonomy" id="103372"/>
    <lineage>
        <taxon>Eukaryota</taxon>
        <taxon>Metazoa</taxon>
        <taxon>Ecdysozoa</taxon>
        <taxon>Arthropoda</taxon>
        <taxon>Hexapoda</taxon>
        <taxon>Insecta</taxon>
        <taxon>Pterygota</taxon>
        <taxon>Neoptera</taxon>
        <taxon>Endopterygota</taxon>
        <taxon>Hymenoptera</taxon>
        <taxon>Apocrita</taxon>
        <taxon>Aculeata</taxon>
        <taxon>Formicoidea</taxon>
        <taxon>Formicidae</taxon>
        <taxon>Myrmicinae</taxon>
        <taxon>Acromyrmex</taxon>
    </lineage>
</organism>
<evidence type="ECO:0000313" key="1">
    <source>
        <dbReference type="EMBL" id="EGI58772.1"/>
    </source>
</evidence>
<sequence length="423" mass="48038">MVGVYETQVEFSDKGLTEKKDRTSSAKTHKGHYALFWDINSGPAEVQGVNTEIRLPLFTSVSENPLTGYCDCPRFSVDSGPPRSLPPIYLPEISRIKQLNSMSAIPFGYPHISSPGSKGLSSLTQKVGSTFALSVETDVIASLQDVDPYSGTEKEALKMKEKILAVAESTKIPEDINDESISYQDPVKLLYDLMDSKISIQSTQCLKPVSIDLHINVQKCEDDNTLVIESTGHVDTDHIQQEHESEGNRIMDFAFFNKELHRVFDNHSQYHCCFEDWKFVDTRRIGFKTQFFYECKFCFHKADFWSHPTGSTNMDLNMAITARTITIRIDYTQMKERMVVGQRGHIAKIVPMIHFPELELLLVIAQRKFSLLAFATSFVRREDLPMLCTTTEKREKTFGCVSREWAAQWAAGMEGPILLYWGI</sequence>
<name>F4X448_ACREC</name>
<dbReference type="EMBL" id="GL888625">
    <property type="protein sequence ID" value="EGI58772.1"/>
    <property type="molecule type" value="Genomic_DNA"/>
</dbReference>
<reference evidence="1" key="1">
    <citation type="submission" date="2011-02" db="EMBL/GenBank/DDBJ databases">
        <title>The genome of the leaf-cutting ant Acromyrmex echinatior suggests key adaptations to social evolution and fungus farming.</title>
        <authorList>
            <person name="Nygaard S."/>
            <person name="Zhang G."/>
        </authorList>
    </citation>
    <scope>NUCLEOTIDE SEQUENCE</scope>
</reference>
<gene>
    <name evidence="1" type="ORF">G5I_13105</name>
</gene>